<keyword evidence="3" id="KW-1185">Reference proteome</keyword>
<feature type="transmembrane region" description="Helical" evidence="1">
    <location>
        <begin position="54"/>
        <end position="75"/>
    </location>
</feature>
<feature type="transmembrane region" description="Helical" evidence="1">
    <location>
        <begin position="134"/>
        <end position="152"/>
    </location>
</feature>
<accession>A0A841Q7N7</accession>
<keyword evidence="1" id="KW-0472">Membrane</keyword>
<dbReference type="RefSeq" id="WP_174494637.1">
    <property type="nucleotide sequence ID" value="NZ_CADDWK010000001.1"/>
</dbReference>
<evidence type="ECO:0000256" key="1">
    <source>
        <dbReference type="SAM" id="Phobius"/>
    </source>
</evidence>
<dbReference type="GO" id="GO:0016787">
    <property type="term" value="F:hydrolase activity"/>
    <property type="evidence" value="ECO:0007669"/>
    <property type="project" value="UniProtKB-KW"/>
</dbReference>
<keyword evidence="1" id="KW-1133">Transmembrane helix</keyword>
<dbReference type="Proteomes" id="UP000581688">
    <property type="component" value="Unassembled WGS sequence"/>
</dbReference>
<comment type="caution">
    <text evidence="2">The sequence shown here is derived from an EMBL/GenBank/DDBJ whole genome shotgun (WGS) entry which is preliminary data.</text>
</comment>
<dbReference type="EMBL" id="JACHGH010000008">
    <property type="protein sequence ID" value="MBB6454302.1"/>
    <property type="molecule type" value="Genomic_DNA"/>
</dbReference>
<feature type="transmembrane region" description="Helical" evidence="1">
    <location>
        <begin position="81"/>
        <end position="101"/>
    </location>
</feature>
<keyword evidence="2" id="KW-0378">Hydrolase</keyword>
<organism evidence="2 3">
    <name type="scientific">Salirhabdus euzebyi</name>
    <dbReference type="NCBI Taxonomy" id="394506"/>
    <lineage>
        <taxon>Bacteria</taxon>
        <taxon>Bacillati</taxon>
        <taxon>Bacillota</taxon>
        <taxon>Bacilli</taxon>
        <taxon>Bacillales</taxon>
        <taxon>Bacillaceae</taxon>
        <taxon>Salirhabdus</taxon>
    </lineage>
</organism>
<feature type="transmembrane region" description="Helical" evidence="1">
    <location>
        <begin position="108"/>
        <end position="128"/>
    </location>
</feature>
<dbReference type="AlphaFoldDB" id="A0A841Q7N7"/>
<proteinExistence type="predicted"/>
<name>A0A841Q7N7_9BACI</name>
<protein>
    <submittedName>
        <fullName evidence="2">Membrane-associated HD superfamily phosphohydrolase</fullName>
    </submittedName>
</protein>
<feature type="transmembrane region" description="Helical" evidence="1">
    <location>
        <begin position="159"/>
        <end position="178"/>
    </location>
</feature>
<reference evidence="2 3" key="1">
    <citation type="submission" date="2020-08" db="EMBL/GenBank/DDBJ databases">
        <title>Genomic Encyclopedia of Type Strains, Phase IV (KMG-IV): sequencing the most valuable type-strain genomes for metagenomic binning, comparative biology and taxonomic classification.</title>
        <authorList>
            <person name="Goeker M."/>
        </authorList>
    </citation>
    <scope>NUCLEOTIDE SEQUENCE [LARGE SCALE GENOMIC DNA]</scope>
    <source>
        <strain evidence="2 3">DSM 19612</strain>
    </source>
</reference>
<gene>
    <name evidence="2" type="ORF">HNQ94_002777</name>
</gene>
<evidence type="ECO:0000313" key="3">
    <source>
        <dbReference type="Proteomes" id="UP000581688"/>
    </source>
</evidence>
<keyword evidence="1" id="KW-0812">Transmembrane</keyword>
<evidence type="ECO:0000313" key="2">
    <source>
        <dbReference type="EMBL" id="MBB6454302.1"/>
    </source>
</evidence>
<sequence>MNQERKKVILDEIQYWKSNRLLPKEYCDFLLALYTQGEGVKTNAKQKSFLSNNIFLLLDILLLLILLPVSFLIIYFTEINIGLQMAIIFLFLLISITHFYFFNKKNSIYSQLALIVTLLILFLVTVFVSQRYVLIDFVVYATVSLNCMLWILIGMLKKYYYLVAGGLIGLLMLTFFFLQ</sequence>